<keyword evidence="1" id="KW-1133">Transmembrane helix</keyword>
<comment type="caution">
    <text evidence="2">The sequence shown here is derived from an EMBL/GenBank/DDBJ whole genome shotgun (WGS) entry which is preliminary data.</text>
</comment>
<keyword evidence="1" id="KW-0472">Membrane</keyword>
<gene>
    <name evidence="2" type="ORF">FQP90_23085</name>
</gene>
<dbReference type="Proteomes" id="UP000316500">
    <property type="component" value="Unassembled WGS sequence"/>
</dbReference>
<evidence type="ECO:0000313" key="2">
    <source>
        <dbReference type="EMBL" id="TVU57195.1"/>
    </source>
</evidence>
<proteinExistence type="predicted"/>
<dbReference type="EMBL" id="VNFK01000088">
    <property type="protein sequence ID" value="TVU57195.1"/>
    <property type="molecule type" value="Genomic_DNA"/>
</dbReference>
<accession>A0A558GK16</accession>
<feature type="transmembrane region" description="Helical" evidence="1">
    <location>
        <begin position="27"/>
        <end position="50"/>
    </location>
</feature>
<dbReference type="AlphaFoldDB" id="A0A558GK16"/>
<protein>
    <submittedName>
        <fullName evidence="2">Uncharacterized protein</fullName>
    </submittedName>
</protein>
<evidence type="ECO:0000256" key="1">
    <source>
        <dbReference type="SAM" id="Phobius"/>
    </source>
</evidence>
<name>A0A558GK16_PAENT</name>
<sequence length="59" mass="6702">MGTNSHRNTPTCCGKPSQKSGSCYGVIWTRFCLITLIISNIVYYLLYILILKDLTNYPL</sequence>
<keyword evidence="1" id="KW-0812">Transmembrane</keyword>
<reference evidence="2 3" key="1">
    <citation type="submission" date="2019-07" db="EMBL/GenBank/DDBJ databases">
        <title>Diversity of Bacteria from Kongsfjorden, Arctic.</title>
        <authorList>
            <person name="Yu Y."/>
        </authorList>
    </citation>
    <scope>NUCLEOTIDE SEQUENCE [LARGE SCALE GENOMIC DNA]</scope>
    <source>
        <strain evidence="2 3">SM1928</strain>
    </source>
</reference>
<evidence type="ECO:0000313" key="3">
    <source>
        <dbReference type="Proteomes" id="UP000316500"/>
    </source>
</evidence>
<feature type="non-terminal residue" evidence="2">
    <location>
        <position position="59"/>
    </location>
</feature>
<organism evidence="2 3">
    <name type="scientific">Paenarthrobacter nitroguajacolicus</name>
    <name type="common">Arthrobacter nitroguajacolicus</name>
    <dbReference type="NCBI Taxonomy" id="211146"/>
    <lineage>
        <taxon>Bacteria</taxon>
        <taxon>Bacillati</taxon>
        <taxon>Actinomycetota</taxon>
        <taxon>Actinomycetes</taxon>
        <taxon>Micrococcales</taxon>
        <taxon>Micrococcaceae</taxon>
        <taxon>Paenarthrobacter</taxon>
    </lineage>
</organism>